<dbReference type="RefSeq" id="WP_289510651.1">
    <property type="nucleotide sequence ID" value="NZ_JAUDEA010000002.1"/>
</dbReference>
<accession>A0ABT7V1R3</accession>
<keyword evidence="2" id="KW-1185">Reference proteome</keyword>
<proteinExistence type="predicted"/>
<reference evidence="1" key="2">
    <citation type="submission" date="2023-06" db="EMBL/GenBank/DDBJ databases">
        <authorList>
            <person name="Zeman M."/>
            <person name="Kubasova T."/>
            <person name="Jahodarova E."/>
            <person name="Nykrynova M."/>
            <person name="Rychlik I."/>
        </authorList>
    </citation>
    <scope>NUCLEOTIDE SEQUENCE</scope>
    <source>
        <strain evidence="1">153_Feed</strain>
    </source>
</reference>
<evidence type="ECO:0000313" key="1">
    <source>
        <dbReference type="EMBL" id="MDM8270555.1"/>
    </source>
</evidence>
<gene>
    <name evidence="1" type="ORF">QUW25_02485</name>
</gene>
<dbReference type="EMBL" id="JAUDEA010000002">
    <property type="protein sequence ID" value="MDM8270555.1"/>
    <property type="molecule type" value="Genomic_DNA"/>
</dbReference>
<name>A0ABT7V1R3_9ACTN</name>
<evidence type="ECO:0000313" key="2">
    <source>
        <dbReference type="Proteomes" id="UP001529256"/>
    </source>
</evidence>
<comment type="caution">
    <text evidence="1">The sequence shown here is derived from an EMBL/GenBank/DDBJ whole genome shotgun (WGS) entry which is preliminary data.</text>
</comment>
<organism evidence="1 2">
    <name type="scientific">Thermophilibacter provencensis</name>
    <dbReference type="NCBI Taxonomy" id="1852386"/>
    <lineage>
        <taxon>Bacteria</taxon>
        <taxon>Bacillati</taxon>
        <taxon>Actinomycetota</taxon>
        <taxon>Coriobacteriia</taxon>
        <taxon>Coriobacteriales</taxon>
        <taxon>Atopobiaceae</taxon>
        <taxon>Thermophilibacter</taxon>
    </lineage>
</organism>
<dbReference type="Proteomes" id="UP001529256">
    <property type="component" value="Unassembled WGS sequence"/>
</dbReference>
<protein>
    <submittedName>
        <fullName evidence="1">Uncharacterized protein</fullName>
    </submittedName>
</protein>
<sequence length="71" mass="8159">MSQELHHLVVEVDGERVLECDALLVNIRPDVDREFVREAFGSFEGYELVSKRVVIEAECPGEINRVENLFI</sequence>
<reference evidence="1" key="1">
    <citation type="submission" date="2023-06" db="EMBL/GenBank/DDBJ databases">
        <title>Identification and characterization of horizontal gene transfer across gut microbiota members of farm animals based on homology search.</title>
        <authorList>
            <person name="Schwarzerova J."/>
            <person name="Nykrynova M."/>
            <person name="Jureckova K."/>
            <person name="Cejkova D."/>
            <person name="Rychlik I."/>
        </authorList>
    </citation>
    <scope>NUCLEOTIDE SEQUENCE</scope>
    <source>
        <strain evidence="1">153_Feed</strain>
    </source>
</reference>